<evidence type="ECO:0000259" key="1">
    <source>
        <dbReference type="Pfam" id="PF13635"/>
    </source>
</evidence>
<organism evidence="2">
    <name type="scientific">marine sediment metagenome</name>
    <dbReference type="NCBI Taxonomy" id="412755"/>
    <lineage>
        <taxon>unclassified sequences</taxon>
        <taxon>metagenomes</taxon>
        <taxon>ecological metagenomes</taxon>
    </lineage>
</organism>
<feature type="domain" description="DUF4143" evidence="1">
    <location>
        <begin position="1"/>
        <end position="45"/>
    </location>
</feature>
<evidence type="ECO:0000313" key="2">
    <source>
        <dbReference type="EMBL" id="GAG23021.1"/>
    </source>
</evidence>
<dbReference type="InterPro" id="IPR025420">
    <property type="entry name" value="DUF4143"/>
</dbReference>
<name>X0XDK3_9ZZZZ</name>
<reference evidence="2" key="1">
    <citation type="journal article" date="2014" name="Front. Microbiol.">
        <title>High frequency of phylogenetically diverse reductive dehalogenase-homologous genes in deep subseafloor sedimentary metagenomes.</title>
        <authorList>
            <person name="Kawai M."/>
            <person name="Futagami T."/>
            <person name="Toyoda A."/>
            <person name="Takaki Y."/>
            <person name="Nishi S."/>
            <person name="Hori S."/>
            <person name="Arai W."/>
            <person name="Tsubouchi T."/>
            <person name="Morono Y."/>
            <person name="Uchiyama I."/>
            <person name="Ito T."/>
            <person name="Fujiyama A."/>
            <person name="Inagaki F."/>
            <person name="Takami H."/>
        </authorList>
    </citation>
    <scope>NUCLEOTIDE SEQUENCE</scope>
    <source>
        <strain evidence="2">Expedition CK06-06</strain>
    </source>
</reference>
<protein>
    <recommendedName>
        <fullName evidence="1">DUF4143 domain-containing protein</fullName>
    </recommendedName>
</protein>
<dbReference type="AlphaFoldDB" id="X0XDK3"/>
<dbReference type="Pfam" id="PF13635">
    <property type="entry name" value="DUF4143"/>
    <property type="match status" value="1"/>
</dbReference>
<feature type="non-terminal residue" evidence="2">
    <location>
        <position position="1"/>
    </location>
</feature>
<comment type="caution">
    <text evidence="2">The sequence shown here is derived from an EMBL/GenBank/DDBJ whole genome shotgun (WGS) entry which is preliminary data.</text>
</comment>
<proteinExistence type="predicted"/>
<sequence>ETSVFSELVKKYSKDSVMYWRTTDRKEIDFILRVKNDILPIEVKINFGQFNPTPINYFKKKYRMAGHRLVGLEGNPRDRFSVYPWEIGARDLTCQGPGS</sequence>
<dbReference type="EMBL" id="BARS01030541">
    <property type="protein sequence ID" value="GAG23021.1"/>
    <property type="molecule type" value="Genomic_DNA"/>
</dbReference>
<gene>
    <name evidence="2" type="ORF">S01H1_47632</name>
</gene>
<accession>X0XDK3</accession>